<dbReference type="AlphaFoldDB" id="M7B6N0"/>
<dbReference type="Gene3D" id="1.10.10.60">
    <property type="entry name" value="Homeodomain-like"/>
    <property type="match status" value="1"/>
</dbReference>
<dbReference type="InterPro" id="IPR044822">
    <property type="entry name" value="Myb_DNA-bind_4"/>
</dbReference>
<sequence>TTAELLYLIGIWGEESVQSQLRVTRRNWDAHGQISRGLCKKGYDRDTQQCRAKIKELRQAYHKAGEVNHRSGGAPKTCRFCKELNAILGGDPTSIANSPVDTSQAAERGGTHRLKFWMKMSS</sequence>
<feature type="non-terminal residue" evidence="2">
    <location>
        <position position="1"/>
    </location>
</feature>
<gene>
    <name evidence="2" type="ORF">UY3_11700</name>
</gene>
<dbReference type="Pfam" id="PF13837">
    <property type="entry name" value="Myb_DNA-bind_4"/>
    <property type="match status" value="1"/>
</dbReference>
<accession>M7B6N0</accession>
<protein>
    <submittedName>
        <fullName evidence="2">Zinc finger and SCAN domain-containing protein 29</fullName>
    </submittedName>
</protein>
<proteinExistence type="predicted"/>
<evidence type="ECO:0000313" key="3">
    <source>
        <dbReference type="Proteomes" id="UP000031443"/>
    </source>
</evidence>
<keyword evidence="3" id="KW-1185">Reference proteome</keyword>
<organism evidence="2 3">
    <name type="scientific">Chelonia mydas</name>
    <name type="common">Green sea-turtle</name>
    <name type="synonym">Chelonia agassizi</name>
    <dbReference type="NCBI Taxonomy" id="8469"/>
    <lineage>
        <taxon>Eukaryota</taxon>
        <taxon>Metazoa</taxon>
        <taxon>Chordata</taxon>
        <taxon>Craniata</taxon>
        <taxon>Vertebrata</taxon>
        <taxon>Euteleostomi</taxon>
        <taxon>Archelosauria</taxon>
        <taxon>Testudinata</taxon>
        <taxon>Testudines</taxon>
        <taxon>Cryptodira</taxon>
        <taxon>Durocryptodira</taxon>
        <taxon>Americhelydia</taxon>
        <taxon>Chelonioidea</taxon>
        <taxon>Cheloniidae</taxon>
        <taxon>Chelonia</taxon>
    </lineage>
</organism>
<dbReference type="Proteomes" id="UP000031443">
    <property type="component" value="Unassembled WGS sequence"/>
</dbReference>
<evidence type="ECO:0000259" key="1">
    <source>
        <dbReference type="Pfam" id="PF13837"/>
    </source>
</evidence>
<dbReference type="PANTHER" id="PTHR47595">
    <property type="entry name" value="HEAT SHOCK 70 KDA PROTEIN 14"/>
    <property type="match status" value="1"/>
</dbReference>
<dbReference type="EMBL" id="KB546462">
    <property type="protein sequence ID" value="EMP31190.1"/>
    <property type="molecule type" value="Genomic_DNA"/>
</dbReference>
<name>M7B6N0_CHEMY</name>
<dbReference type="PANTHER" id="PTHR47595:SF1">
    <property type="entry name" value="MYB_SANT-LIKE DNA-BINDING DOMAIN-CONTAINING PROTEIN"/>
    <property type="match status" value="1"/>
</dbReference>
<feature type="domain" description="Myb/SANT-like DNA-binding" evidence="1">
    <location>
        <begin position="2"/>
        <end position="87"/>
    </location>
</feature>
<reference evidence="3" key="1">
    <citation type="journal article" date="2013" name="Nat. Genet.">
        <title>The draft genomes of soft-shell turtle and green sea turtle yield insights into the development and evolution of the turtle-specific body plan.</title>
        <authorList>
            <person name="Wang Z."/>
            <person name="Pascual-Anaya J."/>
            <person name="Zadissa A."/>
            <person name="Li W."/>
            <person name="Niimura Y."/>
            <person name="Huang Z."/>
            <person name="Li C."/>
            <person name="White S."/>
            <person name="Xiong Z."/>
            <person name="Fang D."/>
            <person name="Wang B."/>
            <person name="Ming Y."/>
            <person name="Chen Y."/>
            <person name="Zheng Y."/>
            <person name="Kuraku S."/>
            <person name="Pignatelli M."/>
            <person name="Herrero J."/>
            <person name="Beal K."/>
            <person name="Nozawa M."/>
            <person name="Li Q."/>
            <person name="Wang J."/>
            <person name="Zhang H."/>
            <person name="Yu L."/>
            <person name="Shigenobu S."/>
            <person name="Wang J."/>
            <person name="Liu J."/>
            <person name="Flicek P."/>
            <person name="Searle S."/>
            <person name="Wang J."/>
            <person name="Kuratani S."/>
            <person name="Yin Y."/>
            <person name="Aken B."/>
            <person name="Zhang G."/>
            <person name="Irie N."/>
        </authorList>
    </citation>
    <scope>NUCLEOTIDE SEQUENCE [LARGE SCALE GENOMIC DNA]</scope>
</reference>
<evidence type="ECO:0000313" key="2">
    <source>
        <dbReference type="EMBL" id="EMP31190.1"/>
    </source>
</evidence>